<keyword evidence="3" id="KW-0238">DNA-binding</keyword>
<dbReference type="InterPro" id="IPR000847">
    <property type="entry name" value="LysR_HTH_N"/>
</dbReference>
<dbReference type="GO" id="GO:0003677">
    <property type="term" value="F:DNA binding"/>
    <property type="evidence" value="ECO:0007669"/>
    <property type="project" value="UniProtKB-KW"/>
</dbReference>
<protein>
    <submittedName>
        <fullName evidence="7">LysR family transcriptional regulator</fullName>
    </submittedName>
</protein>
<dbReference type="SUPFAM" id="SSF46785">
    <property type="entry name" value="Winged helix' DNA-binding domain"/>
    <property type="match status" value="1"/>
</dbReference>
<feature type="domain" description="HTH lysR-type" evidence="6">
    <location>
        <begin position="1"/>
        <end position="59"/>
    </location>
</feature>
<dbReference type="FunFam" id="1.10.10.10:FF:000001">
    <property type="entry name" value="LysR family transcriptional regulator"/>
    <property type="match status" value="1"/>
</dbReference>
<dbReference type="PANTHER" id="PTHR30293">
    <property type="entry name" value="TRANSCRIPTIONAL REGULATORY PROTEIN NAC-RELATED"/>
    <property type="match status" value="1"/>
</dbReference>
<dbReference type="Pfam" id="PF00126">
    <property type="entry name" value="HTH_1"/>
    <property type="match status" value="1"/>
</dbReference>
<dbReference type="InterPro" id="IPR036388">
    <property type="entry name" value="WH-like_DNA-bd_sf"/>
</dbReference>
<keyword evidence="2" id="KW-0805">Transcription regulation</keyword>
<comment type="similarity">
    <text evidence="1">Belongs to the LysR transcriptional regulatory family.</text>
</comment>
<comment type="caution">
    <text evidence="7">The sequence shown here is derived from an EMBL/GenBank/DDBJ whole genome shotgun (WGS) entry which is preliminary data.</text>
</comment>
<accession>A0A923M905</accession>
<dbReference type="InterPro" id="IPR005119">
    <property type="entry name" value="LysR_subst-bd"/>
</dbReference>
<evidence type="ECO:0000256" key="3">
    <source>
        <dbReference type="ARBA" id="ARBA00023125"/>
    </source>
</evidence>
<evidence type="ECO:0000256" key="1">
    <source>
        <dbReference type="ARBA" id="ARBA00009437"/>
    </source>
</evidence>
<dbReference type="PANTHER" id="PTHR30293:SF0">
    <property type="entry name" value="NITROGEN ASSIMILATION REGULATORY PROTEIN NAC"/>
    <property type="match status" value="1"/>
</dbReference>
<evidence type="ECO:0000313" key="8">
    <source>
        <dbReference type="Proteomes" id="UP000596827"/>
    </source>
</evidence>
<evidence type="ECO:0000256" key="4">
    <source>
        <dbReference type="ARBA" id="ARBA00023159"/>
    </source>
</evidence>
<dbReference type="Gene3D" id="3.40.190.290">
    <property type="match status" value="1"/>
</dbReference>
<dbReference type="InterPro" id="IPR036390">
    <property type="entry name" value="WH_DNA-bd_sf"/>
</dbReference>
<proteinExistence type="inferred from homology"/>
<dbReference type="GO" id="GO:2000142">
    <property type="term" value="P:regulation of DNA-templated transcription initiation"/>
    <property type="evidence" value="ECO:0007669"/>
    <property type="project" value="TreeGrafter"/>
</dbReference>
<evidence type="ECO:0000256" key="2">
    <source>
        <dbReference type="ARBA" id="ARBA00023015"/>
    </source>
</evidence>
<dbReference type="Pfam" id="PF03466">
    <property type="entry name" value="LysR_substrate"/>
    <property type="match status" value="1"/>
</dbReference>
<gene>
    <name evidence="7" type="ORF">H8R02_17315</name>
</gene>
<keyword evidence="4" id="KW-0010">Activator</keyword>
<organism evidence="7 8">
    <name type="scientific">Ramlibacter albus</name>
    <dbReference type="NCBI Taxonomy" id="2079448"/>
    <lineage>
        <taxon>Bacteria</taxon>
        <taxon>Pseudomonadati</taxon>
        <taxon>Pseudomonadota</taxon>
        <taxon>Betaproteobacteria</taxon>
        <taxon>Burkholderiales</taxon>
        <taxon>Comamonadaceae</taxon>
        <taxon>Ramlibacter</taxon>
    </lineage>
</organism>
<dbReference type="RefSeq" id="WP_187082699.1">
    <property type="nucleotide sequence ID" value="NZ_JACORU010000006.1"/>
</dbReference>
<reference evidence="7" key="1">
    <citation type="submission" date="2020-08" db="EMBL/GenBank/DDBJ databases">
        <title>Ramlibacter sp. GTP1 16S ribosomal RNA gene genome sequencing and assembly.</title>
        <authorList>
            <person name="Kang M."/>
        </authorList>
    </citation>
    <scope>NUCLEOTIDE SEQUENCE</scope>
    <source>
        <strain evidence="7">GTP1</strain>
    </source>
</reference>
<dbReference type="SUPFAM" id="SSF53850">
    <property type="entry name" value="Periplasmic binding protein-like II"/>
    <property type="match status" value="1"/>
</dbReference>
<dbReference type="Gene3D" id="1.10.10.10">
    <property type="entry name" value="Winged helix-like DNA-binding domain superfamily/Winged helix DNA-binding domain"/>
    <property type="match status" value="1"/>
</dbReference>
<dbReference type="EMBL" id="JACORU010000006">
    <property type="protein sequence ID" value="MBC5766230.1"/>
    <property type="molecule type" value="Genomic_DNA"/>
</dbReference>
<sequence length="308" mass="33189">MDLHAHLAAFCSVAEHGSLTRSAAALGVATSALSRQLAALEHEAQARLFHRTGRGVVLTDLGRRVLPRAKSLLAEADALMAELRGEYASPSGTVDIGVVPAVRPLVAQLCARLQKEYPRIRLRAHEGFSGQVEEWVTAGRLDFGLFNRYGRGSVRGADALLRSPMVVVGRKGLPVLKAKEVSFRQLADVPMAIPIRPNALLAAIEAAAQRYKLEMKFVFESGSEAIIMDSIANAGLCTVVPQHVAVRDYGAARFSWATLVEPRMTQVTWMAQTNARPVTPASRIVAQLARELAPALASAETGQSRLGR</sequence>
<name>A0A923M905_9BURK</name>
<dbReference type="AlphaFoldDB" id="A0A923M905"/>
<evidence type="ECO:0000259" key="6">
    <source>
        <dbReference type="PROSITE" id="PS50931"/>
    </source>
</evidence>
<evidence type="ECO:0000313" key="7">
    <source>
        <dbReference type="EMBL" id="MBC5766230.1"/>
    </source>
</evidence>
<dbReference type="Proteomes" id="UP000596827">
    <property type="component" value="Unassembled WGS sequence"/>
</dbReference>
<keyword evidence="8" id="KW-1185">Reference proteome</keyword>
<evidence type="ECO:0000256" key="5">
    <source>
        <dbReference type="ARBA" id="ARBA00023163"/>
    </source>
</evidence>
<dbReference type="PROSITE" id="PS50931">
    <property type="entry name" value="HTH_LYSR"/>
    <property type="match status" value="1"/>
</dbReference>
<keyword evidence="5" id="KW-0804">Transcription</keyword>
<dbReference type="GO" id="GO:0003700">
    <property type="term" value="F:DNA-binding transcription factor activity"/>
    <property type="evidence" value="ECO:0007669"/>
    <property type="project" value="InterPro"/>
</dbReference>